<dbReference type="InterPro" id="IPR011989">
    <property type="entry name" value="ARM-like"/>
</dbReference>
<name>A0A0L0T2C4_ALLM3</name>
<proteinExistence type="predicted"/>
<feature type="compositionally biased region" description="Basic and acidic residues" evidence="1">
    <location>
        <begin position="421"/>
        <end position="430"/>
    </location>
</feature>
<dbReference type="AlphaFoldDB" id="A0A0L0T2C4"/>
<accession>A0A0L0T2C4</accession>
<feature type="chain" id="PRO_5005548371" description="SPIN90/Ldb17 leucine-rich domain-containing protein" evidence="2">
    <location>
        <begin position="23"/>
        <end position="467"/>
    </location>
</feature>
<keyword evidence="4" id="KW-1185">Reference proteome</keyword>
<dbReference type="InterPro" id="IPR016024">
    <property type="entry name" value="ARM-type_fold"/>
</dbReference>
<feature type="compositionally biased region" description="Pro residues" evidence="1">
    <location>
        <begin position="406"/>
        <end position="417"/>
    </location>
</feature>
<evidence type="ECO:0000256" key="2">
    <source>
        <dbReference type="SAM" id="SignalP"/>
    </source>
</evidence>
<dbReference type="VEuPathDB" id="FungiDB:AMAG_13450"/>
<reference evidence="4" key="2">
    <citation type="submission" date="2009-11" db="EMBL/GenBank/DDBJ databases">
        <title>The Genome Sequence of Allomyces macrogynus strain ATCC 38327.</title>
        <authorList>
            <consortium name="The Broad Institute Genome Sequencing Platform"/>
            <person name="Russ C."/>
            <person name="Cuomo C."/>
            <person name="Shea T."/>
            <person name="Young S.K."/>
            <person name="Zeng Q."/>
            <person name="Koehrsen M."/>
            <person name="Haas B."/>
            <person name="Borodovsky M."/>
            <person name="Guigo R."/>
            <person name="Alvarado L."/>
            <person name="Berlin A."/>
            <person name="Borenstein D."/>
            <person name="Chen Z."/>
            <person name="Engels R."/>
            <person name="Freedman E."/>
            <person name="Gellesch M."/>
            <person name="Goldberg J."/>
            <person name="Griggs A."/>
            <person name="Gujja S."/>
            <person name="Heiman D."/>
            <person name="Hepburn T."/>
            <person name="Howarth C."/>
            <person name="Jen D."/>
            <person name="Larson L."/>
            <person name="Lewis B."/>
            <person name="Mehta T."/>
            <person name="Park D."/>
            <person name="Pearson M."/>
            <person name="Roberts A."/>
            <person name="Saif S."/>
            <person name="Shenoy N."/>
            <person name="Sisk P."/>
            <person name="Stolte C."/>
            <person name="Sykes S."/>
            <person name="Walk T."/>
            <person name="White J."/>
            <person name="Yandava C."/>
            <person name="Burger G."/>
            <person name="Gray M.W."/>
            <person name="Holland P.W.H."/>
            <person name="King N."/>
            <person name="Lang F.B.F."/>
            <person name="Roger A.J."/>
            <person name="Ruiz-Trillo I."/>
            <person name="Lander E."/>
            <person name="Nusbaum C."/>
        </authorList>
    </citation>
    <scope>NUCLEOTIDE SEQUENCE [LARGE SCALE GENOMIC DNA]</scope>
    <source>
        <strain evidence="4">ATCC 38327</strain>
    </source>
</reference>
<organism evidence="3 4">
    <name type="scientific">Allomyces macrogynus (strain ATCC 38327)</name>
    <name type="common">Allomyces javanicus var. macrogynus</name>
    <dbReference type="NCBI Taxonomy" id="578462"/>
    <lineage>
        <taxon>Eukaryota</taxon>
        <taxon>Fungi</taxon>
        <taxon>Fungi incertae sedis</taxon>
        <taxon>Blastocladiomycota</taxon>
        <taxon>Blastocladiomycetes</taxon>
        <taxon>Blastocladiales</taxon>
        <taxon>Blastocladiaceae</taxon>
        <taxon>Allomyces</taxon>
    </lineage>
</organism>
<feature type="region of interest" description="Disordered" evidence="1">
    <location>
        <begin position="402"/>
        <end position="467"/>
    </location>
</feature>
<evidence type="ECO:0000313" key="3">
    <source>
        <dbReference type="EMBL" id="KNE68810.1"/>
    </source>
</evidence>
<protein>
    <recommendedName>
        <fullName evidence="5">SPIN90/Ldb17 leucine-rich domain-containing protein</fullName>
    </recommendedName>
</protein>
<feature type="signal peptide" evidence="2">
    <location>
        <begin position="1"/>
        <end position="22"/>
    </location>
</feature>
<dbReference type="Proteomes" id="UP000054350">
    <property type="component" value="Unassembled WGS sequence"/>
</dbReference>
<evidence type="ECO:0000256" key="1">
    <source>
        <dbReference type="SAM" id="MobiDB-lite"/>
    </source>
</evidence>
<sequence>MNGPNWLRWGALALVVASASVAVVLKVFPQTAEERVQEILSTLENVQLTVRERLKLIEELQAFELSEHVARTVLRKCTDKATHPEVQSTLMAVLCTFSERDENKPALLAAGALDDLLTVLESDVALQATYLSSATCIYDLVHGNPAAKKRLIEAGVARVLHQRLASKNHSELTELLLTLAVRLLISYDANSRFICAGVLGDVVKIFQRTRKRSVKERCLNLIAIMTTFLTAEKMPSIPPVFEKYSIEREIIQIIHFNDAINTPWSILILKNLLLLDLVHVRHADHPDLVNDLLGLTRLNDDLRVIAGHILILLLHHDPAFVDALVASFPRVLDKITTDVRAVEGKMVFLEIVVFALDRHAPDLVALYGNDLANVALFCHQDAQLAPFASKIDAVLDQFPLPLTPRATPPPPLSPPVQPASRRNDEEERGRPRARYVRGAVPPPVVVDGRTRSRLGEEVYAGGEEGME</sequence>
<dbReference type="OrthoDB" id="5558548at2759"/>
<dbReference type="SUPFAM" id="SSF48371">
    <property type="entry name" value="ARM repeat"/>
    <property type="match status" value="1"/>
</dbReference>
<reference evidence="3 4" key="1">
    <citation type="submission" date="2009-11" db="EMBL/GenBank/DDBJ databases">
        <title>Annotation of Allomyces macrogynus ATCC 38327.</title>
        <authorList>
            <consortium name="The Broad Institute Genome Sequencing Platform"/>
            <person name="Russ C."/>
            <person name="Cuomo C."/>
            <person name="Burger G."/>
            <person name="Gray M.W."/>
            <person name="Holland P.W.H."/>
            <person name="King N."/>
            <person name="Lang F.B.F."/>
            <person name="Roger A.J."/>
            <person name="Ruiz-Trillo I."/>
            <person name="Young S.K."/>
            <person name="Zeng Q."/>
            <person name="Gargeya S."/>
            <person name="Fitzgerald M."/>
            <person name="Haas B."/>
            <person name="Abouelleil A."/>
            <person name="Alvarado L."/>
            <person name="Arachchi H.M."/>
            <person name="Berlin A."/>
            <person name="Chapman S.B."/>
            <person name="Gearin G."/>
            <person name="Goldberg J."/>
            <person name="Griggs A."/>
            <person name="Gujja S."/>
            <person name="Hansen M."/>
            <person name="Heiman D."/>
            <person name="Howarth C."/>
            <person name="Larimer J."/>
            <person name="Lui A."/>
            <person name="MacDonald P.J.P."/>
            <person name="McCowen C."/>
            <person name="Montmayeur A."/>
            <person name="Murphy C."/>
            <person name="Neiman D."/>
            <person name="Pearson M."/>
            <person name="Priest M."/>
            <person name="Roberts A."/>
            <person name="Saif S."/>
            <person name="Shea T."/>
            <person name="Sisk P."/>
            <person name="Stolte C."/>
            <person name="Sykes S."/>
            <person name="Wortman J."/>
            <person name="Nusbaum C."/>
            <person name="Birren B."/>
        </authorList>
    </citation>
    <scope>NUCLEOTIDE SEQUENCE [LARGE SCALE GENOMIC DNA]</scope>
    <source>
        <strain evidence="3 4">ATCC 38327</strain>
    </source>
</reference>
<keyword evidence="2" id="KW-0732">Signal</keyword>
<dbReference type="Gene3D" id="1.25.10.10">
    <property type="entry name" value="Leucine-rich Repeat Variant"/>
    <property type="match status" value="1"/>
</dbReference>
<dbReference type="EMBL" id="GG745358">
    <property type="protein sequence ID" value="KNE68810.1"/>
    <property type="molecule type" value="Genomic_DNA"/>
</dbReference>
<evidence type="ECO:0008006" key="5">
    <source>
        <dbReference type="Google" id="ProtNLM"/>
    </source>
</evidence>
<evidence type="ECO:0000313" key="4">
    <source>
        <dbReference type="Proteomes" id="UP000054350"/>
    </source>
</evidence>
<gene>
    <name evidence="3" type="ORF">AMAG_13450</name>
</gene>